<evidence type="ECO:0000313" key="3">
    <source>
        <dbReference type="Proteomes" id="UP001202243"/>
    </source>
</evidence>
<dbReference type="InterPro" id="IPR036465">
    <property type="entry name" value="vWFA_dom_sf"/>
</dbReference>
<protein>
    <submittedName>
        <fullName evidence="2">DUF444 family protein</fullName>
    </submittedName>
</protein>
<feature type="region of interest" description="Disordered" evidence="1">
    <location>
        <begin position="1"/>
        <end position="44"/>
    </location>
</feature>
<feature type="region of interest" description="Disordered" evidence="1">
    <location>
        <begin position="116"/>
        <end position="150"/>
    </location>
</feature>
<dbReference type="CDD" id="cd00198">
    <property type="entry name" value="vWFA"/>
    <property type="match status" value="1"/>
</dbReference>
<sequence>MAATTTPGSGTQDGHPAGLDSTAPTGTADPAATSGSAGSAGASAGAAPALARPWYALFSRGARDWLRHNQKVREAVQAHLPELVATPDLIGGPQQRTVQVPMRLLEHARFRLAPARSSLGAGQGDGQPGDILRPARPAATGGAGTQGDGGDGEGAVRLLLEFPIADILDWLWDAFELPHLTPRHLGAIDDVRLVRSGLDRHGARSRLDRRRTVKEAIKRRALQAQPVPFTNEDLRYRQVLPQPRPSTNAVVFFVLDVSASMAQPERKLAKSFFFFALQGLRRRYARVETRFIAHTTRAWEFSEAEFFQVNGMGGTMASTAFRLSRELLQEHYAPGRYNAYLFYASDGENFSEDRGPASVALSELAGLLNYMGYVETVPGVPRSLETEMHSLFAEQERRGLPLHSSILGKSDDVWEAIRTFFRHEAADTEDAA</sequence>
<accession>A0ABT0WLJ0</accession>
<dbReference type="Proteomes" id="UP001202243">
    <property type="component" value="Unassembled WGS sequence"/>
</dbReference>
<dbReference type="PANTHER" id="PTHR30510">
    <property type="entry name" value="UPF0229 PROTEIN YEAH"/>
    <property type="match status" value="1"/>
</dbReference>
<comment type="caution">
    <text evidence="2">The sequence shown here is derived from an EMBL/GenBank/DDBJ whole genome shotgun (WGS) entry which is preliminary data.</text>
</comment>
<feature type="compositionally biased region" description="Low complexity" evidence="1">
    <location>
        <begin position="20"/>
        <end position="44"/>
    </location>
</feature>
<gene>
    <name evidence="2" type="ORF">NCG91_04890</name>
</gene>
<feature type="compositionally biased region" description="Gly residues" evidence="1">
    <location>
        <begin position="141"/>
        <end position="150"/>
    </location>
</feature>
<organism evidence="2 3">
    <name type="scientific">Janthinobacterium kumbetense</name>
    <dbReference type="NCBI Taxonomy" id="2950280"/>
    <lineage>
        <taxon>Bacteria</taxon>
        <taxon>Pseudomonadati</taxon>
        <taxon>Pseudomonadota</taxon>
        <taxon>Betaproteobacteria</taxon>
        <taxon>Burkholderiales</taxon>
        <taxon>Oxalobacteraceae</taxon>
        <taxon>Janthinobacterium</taxon>
    </lineage>
</organism>
<dbReference type="EMBL" id="JAMQGR010000001">
    <property type="protein sequence ID" value="MCM2564927.1"/>
    <property type="molecule type" value="Genomic_DNA"/>
</dbReference>
<dbReference type="InterPro" id="IPR006698">
    <property type="entry name" value="UPF0229"/>
</dbReference>
<dbReference type="SUPFAM" id="SSF53300">
    <property type="entry name" value="vWA-like"/>
    <property type="match status" value="1"/>
</dbReference>
<dbReference type="Pfam" id="PF04285">
    <property type="entry name" value="DUF444"/>
    <property type="match status" value="2"/>
</dbReference>
<keyword evidence="3" id="KW-1185">Reference proteome</keyword>
<dbReference type="PANTHER" id="PTHR30510:SF2">
    <property type="entry name" value="UPF0229 PROTEIN YEAH"/>
    <property type="match status" value="1"/>
</dbReference>
<name>A0ABT0WLJ0_9BURK</name>
<feature type="compositionally biased region" description="Polar residues" evidence="1">
    <location>
        <begin position="1"/>
        <end position="12"/>
    </location>
</feature>
<evidence type="ECO:0000256" key="1">
    <source>
        <dbReference type="SAM" id="MobiDB-lite"/>
    </source>
</evidence>
<proteinExistence type="predicted"/>
<reference evidence="2 3" key="1">
    <citation type="submission" date="2022-06" db="EMBL/GenBank/DDBJ databases">
        <title>Janthinobacterium kumbetensis sp. nov., isolated from spring water in Turkey.</title>
        <authorList>
            <person name="Inan Bektas K."/>
            <person name="Belduz A.A."/>
            <person name="Canakci S."/>
            <person name="Nalcaoglu A."/>
            <person name="Ceylan E."/>
            <person name="Kati H."/>
        </authorList>
    </citation>
    <scope>NUCLEOTIDE SEQUENCE [LARGE SCALE GENOMIC DNA]</scope>
    <source>
        <strain evidence="2 3">GK</strain>
    </source>
</reference>
<evidence type="ECO:0000313" key="2">
    <source>
        <dbReference type="EMBL" id="MCM2564927.1"/>
    </source>
</evidence>
<dbReference type="RefSeq" id="WP_251348816.1">
    <property type="nucleotide sequence ID" value="NZ_JAMQGR010000001.1"/>
</dbReference>